<reference evidence="2" key="2">
    <citation type="submission" date="2023-02" db="EMBL/GenBank/DDBJ databases">
        <authorList>
            <consortium name="DOE Joint Genome Institute"/>
            <person name="Mondo S.J."/>
            <person name="Chang Y."/>
            <person name="Wang Y."/>
            <person name="Ahrendt S."/>
            <person name="Andreopoulos W."/>
            <person name="Barry K."/>
            <person name="Beard J."/>
            <person name="Benny G.L."/>
            <person name="Blankenship S."/>
            <person name="Bonito G."/>
            <person name="Cuomo C."/>
            <person name="Desiro A."/>
            <person name="Gervers K.A."/>
            <person name="Hundley H."/>
            <person name="Kuo A."/>
            <person name="LaButti K."/>
            <person name="Lang B.F."/>
            <person name="Lipzen A."/>
            <person name="O'Donnell K."/>
            <person name="Pangilinan J."/>
            <person name="Reynolds N."/>
            <person name="Sandor L."/>
            <person name="Smith M.W."/>
            <person name="Tsang A."/>
            <person name="Grigoriev I.V."/>
            <person name="Stajich J.E."/>
            <person name="Spatafora J.W."/>
        </authorList>
    </citation>
    <scope>NUCLEOTIDE SEQUENCE</scope>
    <source>
        <strain evidence="2">RSA 2281</strain>
    </source>
</reference>
<protein>
    <submittedName>
        <fullName evidence="2">Uncharacterized protein</fullName>
    </submittedName>
</protein>
<keyword evidence="3" id="KW-1185">Reference proteome</keyword>
<keyword evidence="1" id="KW-0472">Membrane</keyword>
<name>A0AAD5KP12_9FUNG</name>
<evidence type="ECO:0000313" key="2">
    <source>
        <dbReference type="EMBL" id="KAI9272706.1"/>
    </source>
</evidence>
<keyword evidence="1" id="KW-1133">Transmembrane helix</keyword>
<comment type="caution">
    <text evidence="2">The sequence shown here is derived from an EMBL/GenBank/DDBJ whole genome shotgun (WGS) entry which is preliminary data.</text>
</comment>
<organism evidence="2 3">
    <name type="scientific">Phascolomyces articulosus</name>
    <dbReference type="NCBI Taxonomy" id="60185"/>
    <lineage>
        <taxon>Eukaryota</taxon>
        <taxon>Fungi</taxon>
        <taxon>Fungi incertae sedis</taxon>
        <taxon>Mucoromycota</taxon>
        <taxon>Mucoromycotina</taxon>
        <taxon>Mucoromycetes</taxon>
        <taxon>Mucorales</taxon>
        <taxon>Lichtheimiaceae</taxon>
        <taxon>Phascolomyces</taxon>
    </lineage>
</organism>
<gene>
    <name evidence="2" type="ORF">BDA99DRAFT_274109</name>
</gene>
<dbReference type="Proteomes" id="UP001209540">
    <property type="component" value="Unassembled WGS sequence"/>
</dbReference>
<feature type="transmembrane region" description="Helical" evidence="1">
    <location>
        <begin position="93"/>
        <end position="117"/>
    </location>
</feature>
<evidence type="ECO:0000256" key="1">
    <source>
        <dbReference type="SAM" id="Phobius"/>
    </source>
</evidence>
<accession>A0AAD5KP12</accession>
<proteinExistence type="predicted"/>
<dbReference type="AlphaFoldDB" id="A0AAD5KP12"/>
<sequence length="122" mass="15338">MRIPKAQQQQQQQQQFTHLSFLKTISIIIYYSHKIFFFVFPLHFCTYCTLSPFYHSNIIPTCHHYYCYYYYQHHHQFCSHVFKKKSFHKQCSICFFFLFIPFYRSFFFMVHYLVYYLNKLLL</sequence>
<dbReference type="EMBL" id="JAIXMP010000005">
    <property type="protein sequence ID" value="KAI9272706.1"/>
    <property type="molecule type" value="Genomic_DNA"/>
</dbReference>
<keyword evidence="1" id="KW-0812">Transmembrane</keyword>
<reference evidence="2" key="1">
    <citation type="journal article" date="2022" name="IScience">
        <title>Evolution of zygomycete secretomes and the origins of terrestrial fungal ecologies.</title>
        <authorList>
            <person name="Chang Y."/>
            <person name="Wang Y."/>
            <person name="Mondo S."/>
            <person name="Ahrendt S."/>
            <person name="Andreopoulos W."/>
            <person name="Barry K."/>
            <person name="Beard J."/>
            <person name="Benny G.L."/>
            <person name="Blankenship S."/>
            <person name="Bonito G."/>
            <person name="Cuomo C."/>
            <person name="Desiro A."/>
            <person name="Gervers K.A."/>
            <person name="Hundley H."/>
            <person name="Kuo A."/>
            <person name="LaButti K."/>
            <person name="Lang B.F."/>
            <person name="Lipzen A."/>
            <person name="O'Donnell K."/>
            <person name="Pangilinan J."/>
            <person name="Reynolds N."/>
            <person name="Sandor L."/>
            <person name="Smith M.E."/>
            <person name="Tsang A."/>
            <person name="Grigoriev I.V."/>
            <person name="Stajich J.E."/>
            <person name="Spatafora J.W."/>
        </authorList>
    </citation>
    <scope>NUCLEOTIDE SEQUENCE</scope>
    <source>
        <strain evidence="2">RSA 2281</strain>
    </source>
</reference>
<evidence type="ECO:0000313" key="3">
    <source>
        <dbReference type="Proteomes" id="UP001209540"/>
    </source>
</evidence>